<dbReference type="Pfam" id="PF08241">
    <property type="entry name" value="Methyltransf_11"/>
    <property type="match status" value="1"/>
</dbReference>
<dbReference type="CDD" id="cd02440">
    <property type="entry name" value="AdoMet_MTases"/>
    <property type="match status" value="1"/>
</dbReference>
<proteinExistence type="predicted"/>
<name>C1CZB1_DEIDV</name>
<dbReference type="PANTHER" id="PTHR43591:SF24">
    <property type="entry name" value="2-METHOXY-6-POLYPRENYL-1,4-BENZOQUINOL METHYLASE, MITOCHONDRIAL"/>
    <property type="match status" value="1"/>
</dbReference>
<dbReference type="PaxDb" id="546414-Deide_03271"/>
<gene>
    <name evidence="2" type="ordered locus">Deide_03271</name>
</gene>
<evidence type="ECO:0000313" key="3">
    <source>
        <dbReference type="Proteomes" id="UP000002208"/>
    </source>
</evidence>
<keyword evidence="3" id="KW-1185">Reference proteome</keyword>
<dbReference type="RefSeq" id="WP_012692272.1">
    <property type="nucleotide sequence ID" value="NC_012526.1"/>
</dbReference>
<keyword evidence="2" id="KW-0808">Transferase</keyword>
<protein>
    <submittedName>
        <fullName evidence="2">Putative Methyltransferase</fullName>
    </submittedName>
</protein>
<feature type="domain" description="Methyltransferase type 11" evidence="1">
    <location>
        <begin position="36"/>
        <end position="118"/>
    </location>
</feature>
<evidence type="ECO:0000259" key="1">
    <source>
        <dbReference type="Pfam" id="PF08241"/>
    </source>
</evidence>
<dbReference type="OrthoDB" id="70290at2"/>
<dbReference type="STRING" id="546414.Deide_03271"/>
<dbReference type="eggNOG" id="COG2226">
    <property type="taxonomic scope" value="Bacteria"/>
</dbReference>
<keyword evidence="2" id="KW-0489">Methyltransferase</keyword>
<dbReference type="InterPro" id="IPR029063">
    <property type="entry name" value="SAM-dependent_MTases_sf"/>
</dbReference>
<dbReference type="AlphaFoldDB" id="C1CZB1"/>
<reference evidence="2 3" key="1">
    <citation type="journal article" date="2009" name="PLoS Genet.">
        <title>Alliance of proteomics and genomics to unravel the specificities of Sahara bacterium Deinococcus deserti.</title>
        <authorList>
            <person name="de Groot A."/>
            <person name="Dulermo R."/>
            <person name="Ortet P."/>
            <person name="Blanchard L."/>
            <person name="Guerin P."/>
            <person name="Fernandez B."/>
            <person name="Vacherie B."/>
            <person name="Dossat C."/>
            <person name="Jolivet E."/>
            <person name="Siguier P."/>
            <person name="Chandler M."/>
            <person name="Barakat M."/>
            <person name="Dedieu A."/>
            <person name="Barbe V."/>
            <person name="Heulin T."/>
            <person name="Sommer S."/>
            <person name="Achouak W."/>
            <person name="Armengaud J."/>
        </authorList>
    </citation>
    <scope>NUCLEOTIDE SEQUENCE [LARGE SCALE GENOMIC DNA]</scope>
    <source>
        <strain evidence="3">DSM 17065 / CIP 109153 / LMG 22923 / VCD115</strain>
    </source>
</reference>
<dbReference type="Proteomes" id="UP000002208">
    <property type="component" value="Chromosome"/>
</dbReference>
<dbReference type="EMBL" id="CP001114">
    <property type="protein sequence ID" value="ACO45149.1"/>
    <property type="molecule type" value="Genomic_DNA"/>
</dbReference>
<dbReference type="PANTHER" id="PTHR43591">
    <property type="entry name" value="METHYLTRANSFERASE"/>
    <property type="match status" value="1"/>
</dbReference>
<organism evidence="2 3">
    <name type="scientific">Deinococcus deserti (strain DSM 17065 / CIP 109153 / LMG 22923 / VCD115)</name>
    <dbReference type="NCBI Taxonomy" id="546414"/>
    <lineage>
        <taxon>Bacteria</taxon>
        <taxon>Thermotogati</taxon>
        <taxon>Deinococcota</taxon>
        <taxon>Deinococci</taxon>
        <taxon>Deinococcales</taxon>
        <taxon>Deinococcaceae</taxon>
        <taxon>Deinococcus</taxon>
    </lineage>
</organism>
<accession>C1CZB1</accession>
<dbReference type="InterPro" id="IPR013216">
    <property type="entry name" value="Methyltransf_11"/>
</dbReference>
<dbReference type="GO" id="GO:0032259">
    <property type="term" value="P:methylation"/>
    <property type="evidence" value="ECO:0007669"/>
    <property type="project" value="UniProtKB-KW"/>
</dbReference>
<evidence type="ECO:0000313" key="2">
    <source>
        <dbReference type="EMBL" id="ACO45149.1"/>
    </source>
</evidence>
<dbReference type="KEGG" id="ddr:Deide_03271"/>
<dbReference type="GO" id="GO:0008757">
    <property type="term" value="F:S-adenosylmethionine-dependent methyltransferase activity"/>
    <property type="evidence" value="ECO:0007669"/>
    <property type="project" value="InterPro"/>
</dbReference>
<dbReference type="Gene3D" id="3.40.50.150">
    <property type="entry name" value="Vaccinia Virus protein VP39"/>
    <property type="match status" value="1"/>
</dbReference>
<dbReference type="HOGENOM" id="CLU_119431_0_0_0"/>
<dbReference type="SUPFAM" id="SSF53335">
    <property type="entry name" value="S-adenosyl-L-methionine-dependent methyltransferases"/>
    <property type="match status" value="1"/>
</dbReference>
<sequence>MTLAARDALCFRLGGENWPAGPLLELLDLPTTAAVLDVGAGTGLLLRELEARGHAGTLDGIDTRPGAGVRHGQAEALPYLPGSFDAALLVRVLSHLPRPLVALAEAQRVLRPGGQLVLAAHGPGHLASTWRALGRPGSDRGPDAPLREALQAAALVAVRLDVRVRVKVTEAHARELVQASALRVPVSSQRFPVEDALHLSVYVARFS</sequence>